<dbReference type="Proteomes" id="UP000697127">
    <property type="component" value="Unassembled WGS sequence"/>
</dbReference>
<feature type="domain" description="C2H2-type" evidence="3">
    <location>
        <begin position="80"/>
        <end position="107"/>
    </location>
</feature>
<keyword evidence="1" id="KW-0863">Zinc-finger</keyword>
<organism evidence="4 5">
    <name type="scientific">Pichia californica</name>
    <dbReference type="NCBI Taxonomy" id="460514"/>
    <lineage>
        <taxon>Eukaryota</taxon>
        <taxon>Fungi</taxon>
        <taxon>Dikarya</taxon>
        <taxon>Ascomycota</taxon>
        <taxon>Saccharomycotina</taxon>
        <taxon>Pichiomycetes</taxon>
        <taxon>Pichiales</taxon>
        <taxon>Pichiaceae</taxon>
        <taxon>Pichia</taxon>
    </lineage>
</organism>
<dbReference type="PROSITE" id="PS00028">
    <property type="entry name" value="ZINC_FINGER_C2H2_1"/>
    <property type="match status" value="1"/>
</dbReference>
<dbReference type="InterPro" id="IPR013087">
    <property type="entry name" value="Znf_C2H2_type"/>
</dbReference>
<feature type="compositionally biased region" description="Basic and acidic residues" evidence="2">
    <location>
        <begin position="334"/>
        <end position="343"/>
    </location>
</feature>
<proteinExistence type="predicted"/>
<gene>
    <name evidence="4" type="primary">ANKRD42_4</name>
    <name evidence="4" type="ORF">C6P40_004674</name>
</gene>
<feature type="compositionally biased region" description="Polar residues" evidence="2">
    <location>
        <begin position="276"/>
        <end position="292"/>
    </location>
</feature>
<evidence type="ECO:0000256" key="1">
    <source>
        <dbReference type="PROSITE-ProRule" id="PRU00042"/>
    </source>
</evidence>
<keyword evidence="1" id="KW-0479">Metal-binding</keyword>
<dbReference type="PROSITE" id="PS50157">
    <property type="entry name" value="ZINC_FINGER_C2H2_2"/>
    <property type="match status" value="1"/>
</dbReference>
<keyword evidence="5" id="KW-1185">Reference proteome</keyword>
<accession>A0A9P7BBZ3</accession>
<feature type="region of interest" description="Disordered" evidence="2">
    <location>
        <begin position="190"/>
        <end position="222"/>
    </location>
</feature>
<dbReference type="AlphaFoldDB" id="A0A9P7BBZ3"/>
<sequence length="357" mass="39821">NENESEIENHNQKHDQNQQLNCSNFSNSSNEIIKKETKQFIADKLPSNLTRDANGYPILSREFVVRRISEGETGRLKEELKCEACGKGYKHITSLAKHLWEHTAEWQTTKKLLISKHQQAQLLEAASILCSIGENPLSTQQPSNNPSIPIEIPEIKVDSENINGNYVHNNQNNNKLYQINNHIIPIARRKSKSETTKAGKFGGKRRSKSFVLSSSPAPSQLFMTNNNGNNTNEGSIINISNNNSNGAITQNNNNNNNNNQHVLASTDQNISELESSNNRGSMRYAGSSTGVLSSVRRDSESAYPPIDLRRSSMHMSPSISISASRRGSLLGSLIKEEKEHDNDAENSLVIYDSEDEY</sequence>
<feature type="region of interest" description="Disordered" evidence="2">
    <location>
        <begin position="1"/>
        <end position="25"/>
    </location>
</feature>
<dbReference type="PANTHER" id="PTHR16148:SF23">
    <property type="entry name" value="B BOX-TYPE DOMAIN-CONTAINING PROTEIN-RELATED"/>
    <property type="match status" value="1"/>
</dbReference>
<evidence type="ECO:0000313" key="5">
    <source>
        <dbReference type="Proteomes" id="UP000697127"/>
    </source>
</evidence>
<dbReference type="GO" id="GO:0008270">
    <property type="term" value="F:zinc ion binding"/>
    <property type="evidence" value="ECO:0007669"/>
    <property type="project" value="UniProtKB-KW"/>
</dbReference>
<dbReference type="EMBL" id="PUHW01000676">
    <property type="protein sequence ID" value="KAG0686130.1"/>
    <property type="molecule type" value="Genomic_DNA"/>
</dbReference>
<feature type="compositionally biased region" description="Polar residues" evidence="2">
    <location>
        <begin position="210"/>
        <end position="222"/>
    </location>
</feature>
<feature type="non-terminal residue" evidence="4">
    <location>
        <position position="1"/>
    </location>
</feature>
<evidence type="ECO:0000256" key="2">
    <source>
        <dbReference type="SAM" id="MobiDB-lite"/>
    </source>
</evidence>
<name>A0A9P7BBZ3_9ASCO</name>
<reference evidence="4" key="1">
    <citation type="submission" date="2020-11" db="EMBL/GenBank/DDBJ databases">
        <title>Kefir isolates.</title>
        <authorList>
            <person name="Marcisauskas S."/>
            <person name="Kim Y."/>
            <person name="Blasche S."/>
        </authorList>
    </citation>
    <scope>NUCLEOTIDE SEQUENCE</scope>
    <source>
        <strain evidence="4">Olga-1</strain>
    </source>
</reference>
<keyword evidence="1" id="KW-0862">Zinc</keyword>
<feature type="region of interest" description="Disordered" evidence="2">
    <location>
        <begin position="332"/>
        <end position="357"/>
    </location>
</feature>
<comment type="caution">
    <text evidence="4">The sequence shown here is derived from an EMBL/GenBank/DDBJ whole genome shotgun (WGS) entry which is preliminary data.</text>
</comment>
<evidence type="ECO:0000313" key="4">
    <source>
        <dbReference type="EMBL" id="KAG0686130.1"/>
    </source>
</evidence>
<protein>
    <submittedName>
        <fullName evidence="4">Ankyrin repeat domain-containing protein 42</fullName>
    </submittedName>
</protein>
<dbReference type="PANTHER" id="PTHR16148">
    <property type="entry name" value="NF-KAPPA-B-REPRESSING FACTOR-RELATED"/>
    <property type="match status" value="1"/>
</dbReference>
<evidence type="ECO:0000259" key="3">
    <source>
        <dbReference type="PROSITE" id="PS50157"/>
    </source>
</evidence>
<feature type="region of interest" description="Disordered" evidence="2">
    <location>
        <begin position="276"/>
        <end position="299"/>
    </location>
</feature>
<feature type="compositionally biased region" description="Basic and acidic residues" evidence="2">
    <location>
        <begin position="7"/>
        <end position="16"/>
    </location>
</feature>